<comment type="caution">
    <text evidence="2">The sequence shown here is derived from an EMBL/GenBank/DDBJ whole genome shotgun (WGS) entry which is preliminary data.</text>
</comment>
<evidence type="ECO:0000313" key="3">
    <source>
        <dbReference type="Proteomes" id="UP001156666"/>
    </source>
</evidence>
<proteinExistence type="predicted"/>
<protein>
    <submittedName>
        <fullName evidence="2">Uncharacterized protein</fullName>
    </submittedName>
</protein>
<gene>
    <name evidence="2" type="ORF">GCM10007940_45690</name>
</gene>
<evidence type="ECO:0000313" key="2">
    <source>
        <dbReference type="EMBL" id="GLR19953.1"/>
    </source>
</evidence>
<dbReference type="Proteomes" id="UP001156666">
    <property type="component" value="Unassembled WGS sequence"/>
</dbReference>
<accession>A0AA37SYG6</accession>
<dbReference type="RefSeq" id="WP_235293480.1">
    <property type="nucleotide sequence ID" value="NZ_BSOH01000037.1"/>
</dbReference>
<dbReference type="AlphaFoldDB" id="A0AA37SYG6"/>
<reference evidence="2" key="1">
    <citation type="journal article" date="2014" name="Int. J. Syst. Evol. Microbiol.">
        <title>Complete genome sequence of Corynebacterium casei LMG S-19264T (=DSM 44701T), isolated from a smear-ripened cheese.</title>
        <authorList>
            <consortium name="US DOE Joint Genome Institute (JGI-PGF)"/>
            <person name="Walter F."/>
            <person name="Albersmeier A."/>
            <person name="Kalinowski J."/>
            <person name="Ruckert C."/>
        </authorList>
    </citation>
    <scope>NUCLEOTIDE SEQUENCE</scope>
    <source>
        <strain evidence="2">NBRC 108769</strain>
    </source>
</reference>
<reference evidence="2" key="2">
    <citation type="submission" date="2023-01" db="EMBL/GenBank/DDBJ databases">
        <title>Draft genome sequence of Portibacter lacus strain NBRC 108769.</title>
        <authorList>
            <person name="Sun Q."/>
            <person name="Mori K."/>
        </authorList>
    </citation>
    <scope>NUCLEOTIDE SEQUENCE</scope>
    <source>
        <strain evidence="2">NBRC 108769</strain>
    </source>
</reference>
<organism evidence="2 3">
    <name type="scientific">Portibacter lacus</name>
    <dbReference type="NCBI Taxonomy" id="1099794"/>
    <lineage>
        <taxon>Bacteria</taxon>
        <taxon>Pseudomonadati</taxon>
        <taxon>Bacteroidota</taxon>
        <taxon>Saprospiria</taxon>
        <taxon>Saprospirales</taxon>
        <taxon>Haliscomenobacteraceae</taxon>
        <taxon>Portibacter</taxon>
    </lineage>
</organism>
<evidence type="ECO:0000256" key="1">
    <source>
        <dbReference type="SAM" id="SignalP"/>
    </source>
</evidence>
<feature type="signal peptide" evidence="1">
    <location>
        <begin position="1"/>
        <end position="20"/>
    </location>
</feature>
<name>A0AA37SYG6_9BACT</name>
<keyword evidence="1" id="KW-0732">Signal</keyword>
<keyword evidence="3" id="KW-1185">Reference proteome</keyword>
<sequence length="212" mass="24319">MKLIISFTIIFTLLYGHTNAQSFPETFDFGTTESDSYQNDFFKMEITFDSTWVIQDRRQMNSLVKTGGEIVAGDDEMLKSVVKASMVNTAYLLTIFKYEVGAPVEFNPSFLVVAENTINFPGIKKGSDYLFHSKKLLQQSQVPYTFDKDIFQQQVGSIEFYVMEAKVDYLGNTIVQDYMTAVINGFSLTFILSYTNEDEKSELYDILEHIMF</sequence>
<dbReference type="EMBL" id="BSOH01000037">
    <property type="protein sequence ID" value="GLR19953.1"/>
    <property type="molecule type" value="Genomic_DNA"/>
</dbReference>
<feature type="chain" id="PRO_5041376993" evidence="1">
    <location>
        <begin position="21"/>
        <end position="212"/>
    </location>
</feature>